<dbReference type="Proteomes" id="UP001141327">
    <property type="component" value="Unassembled WGS sequence"/>
</dbReference>
<proteinExistence type="inferred from homology"/>
<keyword evidence="2" id="KW-0813">Transport</keyword>
<evidence type="ECO:0000256" key="2">
    <source>
        <dbReference type="ARBA" id="ARBA00022448"/>
    </source>
</evidence>
<dbReference type="InterPro" id="IPR016123">
    <property type="entry name" value="Mog1/PsbP_a/b/a-sand"/>
</dbReference>
<protein>
    <submittedName>
        <fullName evidence="4">Ran guanine nucleotide release factor</fullName>
    </submittedName>
</protein>
<dbReference type="Gene3D" id="3.40.1000.10">
    <property type="entry name" value="Mog1/PsbP, alpha/beta/alpha sandwich"/>
    <property type="match status" value="1"/>
</dbReference>
<evidence type="ECO:0000313" key="4">
    <source>
        <dbReference type="EMBL" id="KAJ4456202.1"/>
    </source>
</evidence>
<dbReference type="PANTHER" id="PTHR15837">
    <property type="entry name" value="RAN GUANINE NUCLEOTIDE RELEASE FACTOR"/>
    <property type="match status" value="1"/>
</dbReference>
<comment type="similarity">
    <text evidence="1">Belongs to the MOG1 family.</text>
</comment>
<keyword evidence="5" id="KW-1185">Reference proteome</keyword>
<keyword evidence="3" id="KW-0653">Protein transport</keyword>
<dbReference type="InterPro" id="IPR007681">
    <property type="entry name" value="Mog1"/>
</dbReference>
<evidence type="ECO:0000256" key="1">
    <source>
        <dbReference type="ARBA" id="ARBA00010307"/>
    </source>
</evidence>
<evidence type="ECO:0000313" key="5">
    <source>
        <dbReference type="Proteomes" id="UP001141327"/>
    </source>
</evidence>
<reference evidence="4" key="1">
    <citation type="journal article" date="2022" name="bioRxiv">
        <title>Genomics of Preaxostyla Flagellates Illuminates Evolutionary Transitions and the Path Towards Mitochondrial Loss.</title>
        <authorList>
            <person name="Novak L.V.F."/>
            <person name="Treitli S.C."/>
            <person name="Pyrih J."/>
            <person name="Halakuc P."/>
            <person name="Pipaliya S.V."/>
            <person name="Vacek V."/>
            <person name="Brzon O."/>
            <person name="Soukal P."/>
            <person name="Eme L."/>
            <person name="Dacks J.B."/>
            <person name="Karnkowska A."/>
            <person name="Elias M."/>
            <person name="Hampl V."/>
        </authorList>
    </citation>
    <scope>NUCLEOTIDE SEQUENCE</scope>
    <source>
        <strain evidence="4">RCP-MX</strain>
    </source>
</reference>
<sequence>MEYEPKSLFGGAITATLPKGWTDGSLIREIPDNQEVFTCPQTPRSMIIELLEYQAVPDQDALRVHFEEITRLNEAANTQLGTTAVFPGSIPMFTLIAQQVMGRKPHPVQVFMGLIRLPQAQTDIIITVHDPQPVLGAPMPHDSSPGMAILKSALQSFTVNDWSLFA</sequence>
<gene>
    <name evidence="4" type="ORF">PAPYR_8643</name>
</gene>
<organism evidence="4 5">
    <name type="scientific">Paratrimastix pyriformis</name>
    <dbReference type="NCBI Taxonomy" id="342808"/>
    <lineage>
        <taxon>Eukaryota</taxon>
        <taxon>Metamonada</taxon>
        <taxon>Preaxostyla</taxon>
        <taxon>Paratrimastigidae</taxon>
        <taxon>Paratrimastix</taxon>
    </lineage>
</organism>
<dbReference type="SUPFAM" id="SSF55724">
    <property type="entry name" value="Mog1p/PsbP-like"/>
    <property type="match status" value="1"/>
</dbReference>
<name>A0ABQ8UCU6_9EUKA</name>
<evidence type="ECO:0000256" key="3">
    <source>
        <dbReference type="ARBA" id="ARBA00022927"/>
    </source>
</evidence>
<dbReference type="EMBL" id="JAPMOS010000078">
    <property type="protein sequence ID" value="KAJ4456202.1"/>
    <property type="molecule type" value="Genomic_DNA"/>
</dbReference>
<comment type="caution">
    <text evidence="4">The sequence shown here is derived from an EMBL/GenBank/DDBJ whole genome shotgun (WGS) entry which is preliminary data.</text>
</comment>
<dbReference type="Pfam" id="PF04603">
    <property type="entry name" value="Mog1"/>
    <property type="match status" value="1"/>
</dbReference>
<dbReference type="PANTHER" id="PTHR15837:SF0">
    <property type="entry name" value="RAN GUANINE NUCLEOTIDE RELEASE FACTOR"/>
    <property type="match status" value="1"/>
</dbReference>
<accession>A0ABQ8UCU6</accession>